<name>A0A6L6GCW9_9GAMM</name>
<gene>
    <name evidence="1" type="ORF">GIX10_03105</name>
</gene>
<comment type="caution">
    <text evidence="1">The sequence shown here is derived from an EMBL/GenBank/DDBJ whole genome shotgun (WGS) entry which is preliminary data.</text>
</comment>
<proteinExistence type="predicted"/>
<organism evidence="1 2">
    <name type="scientific">Acinetobacter faecalis</name>
    <dbReference type="NCBI Taxonomy" id="2665161"/>
    <lineage>
        <taxon>Bacteria</taxon>
        <taxon>Pseudomonadati</taxon>
        <taxon>Pseudomonadota</taxon>
        <taxon>Gammaproteobacteria</taxon>
        <taxon>Moraxellales</taxon>
        <taxon>Moraxellaceae</taxon>
        <taxon>Acinetobacter</taxon>
    </lineage>
</organism>
<evidence type="ECO:0000313" key="1">
    <source>
        <dbReference type="EMBL" id="MTD10440.1"/>
    </source>
</evidence>
<dbReference type="EMBL" id="WLYL01000006">
    <property type="protein sequence ID" value="MTD10440.1"/>
    <property type="molecule type" value="Genomic_DNA"/>
</dbReference>
<sequence length="23" mass="2900">MQPRLHFLCKLKRNEQIFKSRII</sequence>
<dbReference type="Proteomes" id="UP000473854">
    <property type="component" value="Unassembled WGS sequence"/>
</dbReference>
<evidence type="ECO:0000313" key="2">
    <source>
        <dbReference type="Proteomes" id="UP000473854"/>
    </source>
</evidence>
<reference evidence="1 2" key="1">
    <citation type="submission" date="2019-11" db="EMBL/GenBank/DDBJ databases">
        <authorList>
            <person name="An D."/>
        </authorList>
    </citation>
    <scope>NUCLEOTIDE SEQUENCE [LARGE SCALE GENOMIC DNA]</scope>
    <source>
        <strain evidence="1 2">YIM 103518</strain>
    </source>
</reference>
<accession>A0A6L6GCW9</accession>
<protein>
    <submittedName>
        <fullName evidence="1">DUF1891 domain-containing protein</fullName>
    </submittedName>
</protein>
<dbReference type="AlphaFoldDB" id="A0A6L6GCW9"/>